<keyword evidence="2" id="KW-1185">Reference proteome</keyword>
<accession>A0A511YJW7</accession>
<comment type="caution">
    <text evidence="1">The sequence shown here is derived from an EMBL/GenBank/DDBJ whole genome shotgun (WGS) entry which is preliminary data.</text>
</comment>
<evidence type="ECO:0000313" key="2">
    <source>
        <dbReference type="Proteomes" id="UP000321863"/>
    </source>
</evidence>
<proteinExistence type="predicted"/>
<sequence>MKKNLINFVSISVFLVVSSCSNDIDSNSSTNIVAKSKTSKNVQNNNFSRSSNDELDKFVSNKNLQKIIENIDAYKKAAAIDDVDAQHQAIDVIVQSSNLLLEDYGGKEEVVMSFFEELEANDSSPSQRYYMGGGDKCHKNSNGTINTDACNFWEEIAVAWQGAFGCTKPGFGASHQSWNNYYDCYQSIVCRTC</sequence>
<protein>
    <recommendedName>
        <fullName evidence="3">Lipoprotein</fullName>
    </recommendedName>
</protein>
<reference evidence="1 2" key="1">
    <citation type="submission" date="2019-07" db="EMBL/GenBank/DDBJ databases">
        <title>Whole genome shotgun sequence of Chryseobacterium hagamense NBRC 105253.</title>
        <authorList>
            <person name="Hosoyama A."/>
            <person name="Uohara A."/>
            <person name="Ohji S."/>
            <person name="Ichikawa N."/>
        </authorList>
    </citation>
    <scope>NUCLEOTIDE SEQUENCE [LARGE SCALE GENOMIC DNA]</scope>
    <source>
        <strain evidence="1 2">NBRC 105253</strain>
    </source>
</reference>
<gene>
    <name evidence="1" type="ORF">CHA01nite_11860</name>
</gene>
<organism evidence="1 2">
    <name type="scientific">Chryseobacterium hagamense</name>
    <dbReference type="NCBI Taxonomy" id="395935"/>
    <lineage>
        <taxon>Bacteria</taxon>
        <taxon>Pseudomonadati</taxon>
        <taxon>Bacteroidota</taxon>
        <taxon>Flavobacteriia</taxon>
        <taxon>Flavobacteriales</taxon>
        <taxon>Weeksellaceae</taxon>
        <taxon>Chryseobacterium group</taxon>
        <taxon>Chryseobacterium</taxon>
    </lineage>
</organism>
<dbReference type="EMBL" id="BJYJ01000004">
    <property type="protein sequence ID" value="GEN75446.1"/>
    <property type="molecule type" value="Genomic_DNA"/>
</dbReference>
<dbReference type="RefSeq" id="WP_146940406.1">
    <property type="nucleotide sequence ID" value="NZ_BJYJ01000004.1"/>
</dbReference>
<name>A0A511YJW7_9FLAO</name>
<dbReference type="Proteomes" id="UP000321863">
    <property type="component" value="Unassembled WGS sequence"/>
</dbReference>
<evidence type="ECO:0008006" key="3">
    <source>
        <dbReference type="Google" id="ProtNLM"/>
    </source>
</evidence>
<dbReference type="PROSITE" id="PS51257">
    <property type="entry name" value="PROKAR_LIPOPROTEIN"/>
    <property type="match status" value="1"/>
</dbReference>
<dbReference type="AlphaFoldDB" id="A0A511YJW7"/>
<dbReference type="OrthoDB" id="9912320at2"/>
<evidence type="ECO:0000313" key="1">
    <source>
        <dbReference type="EMBL" id="GEN75446.1"/>
    </source>
</evidence>